<dbReference type="EMBL" id="CP141887">
    <property type="protein sequence ID" value="WRT68517.1"/>
    <property type="molecule type" value="Genomic_DNA"/>
</dbReference>
<name>A0ABZ1D799_9TREE</name>
<organism evidence="2 3">
    <name type="scientific">Kwoniella shivajii</name>
    <dbReference type="NCBI Taxonomy" id="564305"/>
    <lineage>
        <taxon>Eukaryota</taxon>
        <taxon>Fungi</taxon>
        <taxon>Dikarya</taxon>
        <taxon>Basidiomycota</taxon>
        <taxon>Agaricomycotina</taxon>
        <taxon>Tremellomycetes</taxon>
        <taxon>Tremellales</taxon>
        <taxon>Cryptococcaceae</taxon>
        <taxon>Kwoniella</taxon>
    </lineage>
</organism>
<dbReference type="Proteomes" id="UP001329825">
    <property type="component" value="Chromosome 7"/>
</dbReference>
<accession>A0ABZ1D799</accession>
<reference evidence="2 3" key="1">
    <citation type="submission" date="2024-01" db="EMBL/GenBank/DDBJ databases">
        <title>Comparative genomics of Cryptococcus and Kwoniella reveals pathogenesis evolution and contrasting modes of karyotype evolution via chromosome fusion or intercentromeric recombination.</title>
        <authorList>
            <person name="Coelho M.A."/>
            <person name="David-Palma M."/>
            <person name="Shea T."/>
            <person name="Bowers K."/>
            <person name="McGinley-Smith S."/>
            <person name="Mohammad A.W."/>
            <person name="Gnirke A."/>
            <person name="Yurkov A.M."/>
            <person name="Nowrousian M."/>
            <person name="Sun S."/>
            <person name="Cuomo C.A."/>
            <person name="Heitman J."/>
        </authorList>
    </citation>
    <scope>NUCLEOTIDE SEQUENCE [LARGE SCALE GENOMIC DNA]</scope>
    <source>
        <strain evidence="2">CBS 11374</strain>
    </source>
</reference>
<evidence type="ECO:0000313" key="3">
    <source>
        <dbReference type="Proteomes" id="UP001329825"/>
    </source>
</evidence>
<evidence type="ECO:0000313" key="2">
    <source>
        <dbReference type="EMBL" id="WRT68517.1"/>
    </source>
</evidence>
<sequence length="284" mass="31485">MWSMIWLTILISCQLIKAQCPTITDTDTTTQTETTTDSLMITSTTTITLAYCTETSTHTETTTEHSSTDTYTTTTATSTITTTETSTTPTETTSTRTIYVRDGITVIAKKAIIEQTPTPTATLTLQERRGGKGRRVTNADRLKYGLPLNKPYIRKPGRKRQAGQNDPSCTTAYETITQTDTATVTQTPTVYVEETTCLLTLTEDVTGKWLISISYPTFLASNREYIKVTDTIWDYDSRILETNTFTTTDTLTHTSVTQASPTVTTDHLTVTTTHTNVETVTIIY</sequence>
<feature type="signal peptide" evidence="1">
    <location>
        <begin position="1"/>
        <end position="18"/>
    </location>
</feature>
<keyword evidence="3" id="KW-1185">Reference proteome</keyword>
<dbReference type="RefSeq" id="XP_062793257.1">
    <property type="nucleotide sequence ID" value="XM_062937206.1"/>
</dbReference>
<feature type="chain" id="PRO_5046802584" evidence="1">
    <location>
        <begin position="19"/>
        <end position="284"/>
    </location>
</feature>
<gene>
    <name evidence="2" type="ORF">IL334_005493</name>
</gene>
<keyword evidence="1" id="KW-0732">Signal</keyword>
<evidence type="ECO:0000256" key="1">
    <source>
        <dbReference type="SAM" id="SignalP"/>
    </source>
</evidence>
<proteinExistence type="predicted"/>
<dbReference type="GeneID" id="87957624"/>
<protein>
    <submittedName>
        <fullName evidence="2">Uncharacterized protein</fullName>
    </submittedName>
</protein>